<comment type="subcellular location">
    <subcellularLocation>
        <location evidence="1">Cell membrane</location>
        <topology evidence="1">Multi-pass membrane protein</topology>
    </subcellularLocation>
</comment>
<feature type="domain" description="ABC3 transporter permease C-terminal" evidence="8">
    <location>
        <begin position="765"/>
        <end position="866"/>
    </location>
</feature>
<evidence type="ECO:0000256" key="6">
    <source>
        <dbReference type="ARBA" id="ARBA00023136"/>
    </source>
</evidence>
<comment type="caution">
    <text evidence="9">The sequence shown here is derived from an EMBL/GenBank/DDBJ whole genome shotgun (WGS) entry which is preliminary data.</text>
</comment>
<name>A0A318HML9_9MYCO</name>
<dbReference type="EMBL" id="QJJU01000002">
    <property type="protein sequence ID" value="PXX12225.1"/>
    <property type="molecule type" value="Genomic_DNA"/>
</dbReference>
<dbReference type="Proteomes" id="UP000247781">
    <property type="component" value="Unassembled WGS sequence"/>
</dbReference>
<feature type="transmembrane region" description="Helical" evidence="7">
    <location>
        <begin position="762"/>
        <end position="782"/>
    </location>
</feature>
<organism evidence="9 10">
    <name type="scientific">Mycolicibacterium moriokaense</name>
    <dbReference type="NCBI Taxonomy" id="39691"/>
    <lineage>
        <taxon>Bacteria</taxon>
        <taxon>Bacillati</taxon>
        <taxon>Actinomycetota</taxon>
        <taxon>Actinomycetes</taxon>
        <taxon>Mycobacteriales</taxon>
        <taxon>Mycobacteriaceae</taxon>
        <taxon>Mycolicibacterium</taxon>
    </lineage>
</organism>
<feature type="transmembrane region" description="Helical" evidence="7">
    <location>
        <begin position="455"/>
        <end position="475"/>
    </location>
</feature>
<dbReference type="InterPro" id="IPR051447">
    <property type="entry name" value="Lipoprotein-release_system"/>
</dbReference>
<proteinExistence type="inferred from homology"/>
<dbReference type="RefSeq" id="WP_110314858.1">
    <property type="nucleotide sequence ID" value="NZ_QJJU01000002.1"/>
</dbReference>
<feature type="domain" description="ABC3 transporter permease C-terminal" evidence="8">
    <location>
        <begin position="290"/>
        <end position="394"/>
    </location>
</feature>
<keyword evidence="4 7" id="KW-0812">Transmembrane</keyword>
<evidence type="ECO:0000256" key="7">
    <source>
        <dbReference type="SAM" id="Phobius"/>
    </source>
</evidence>
<keyword evidence="3" id="KW-1003">Cell membrane</keyword>
<gene>
    <name evidence="9" type="ORF">C8E89_102350</name>
</gene>
<comment type="similarity">
    <text evidence="2">Belongs to the ABC-4 integral membrane protein family. LolC/E subfamily.</text>
</comment>
<accession>A0A318HML9</accession>
<evidence type="ECO:0000256" key="5">
    <source>
        <dbReference type="ARBA" id="ARBA00022989"/>
    </source>
</evidence>
<dbReference type="InterPro" id="IPR003838">
    <property type="entry name" value="ABC3_permease_C"/>
</dbReference>
<keyword evidence="10" id="KW-1185">Reference proteome</keyword>
<feature type="transmembrane region" description="Helical" evidence="7">
    <location>
        <begin position="326"/>
        <end position="350"/>
    </location>
</feature>
<evidence type="ECO:0000313" key="9">
    <source>
        <dbReference type="EMBL" id="PXX12225.1"/>
    </source>
</evidence>
<dbReference type="PANTHER" id="PTHR30489">
    <property type="entry name" value="LIPOPROTEIN-RELEASING SYSTEM TRANSMEMBRANE PROTEIN LOLE"/>
    <property type="match status" value="1"/>
</dbReference>
<sequence>MIRLWLVGLVRRRPARLLAAVAGIAIAVALLASLGSFLAQSKATMTNRALRSVAVDWQVQVQAQANPADIGRLVETDPGTRAAGPVEFARVDSLGAVTGASTQTTSTATILGLPDNYRMLFPGEIRTLVGAPTGALLAQQTAANLHAAPGDTITVNRTGLASANIRVDGIVDLPQANSLFQTVGAPPGAQPQAPPDNVLLLPDTQWHQLFDPLVRLRPDLVSVQIHAVRDHALPADPAAAYTEATAAARNLEARSAGGVLVGDNLGAALGAARSDSAYAQVLFVFLGVPGAALAAALTAIVTTAGAGRRRAEQALVRARGASPRQLLMLAAGEAVVIGGGGALLGLVGAAVVGRYAFGAASFGTTPAASIGWAAASAAVGLAIAGLTVLWPARRDLRDRTVMSARADVVAQRLPGWARYGLDVVALLLAGLVYAVTSRNGYQLVIAPEGTPTISVSYWAFAGPGLLWIGAALLTWRVADLLLGRGRGVLRQLVRPVAGSLAGTIANSISRQRRPLVRAIVVLALAIGFAISTATFNATYRQQAEVDALLTAGADVAVTFGPSAVIAPTETARLAGIPGVKGVEPLQHRFAYVGAELQDFYGVYPATISRATGLQDAYFHGDTAIGFMKTLANRPDSVLVAAETANAYQLHIGDPITLRLTDANTGQQKKVVFHYVGIVNEFPTAPRDSFFVANAGYVARQTGSDAVGTFLIDTGGANTTAVAARIAELVGTSATVTDIATVRGQVGSSLTSVDLNGLTRVELSYALALAIAAGGLVLALGLAERRRTLAIFTALGAKSRHMRAVIGSEAGVLTVLGLIAGAVIGAALSIMVVKVLTGVFDPPPSTIAIPWPYLAVLVSVTVGALAIANGAAVMMTRRPKVSVLREL</sequence>
<feature type="transmembrane region" description="Helical" evidence="7">
    <location>
        <begin position="413"/>
        <end position="435"/>
    </location>
</feature>
<evidence type="ECO:0000259" key="8">
    <source>
        <dbReference type="Pfam" id="PF02687"/>
    </source>
</evidence>
<evidence type="ECO:0000313" key="10">
    <source>
        <dbReference type="Proteomes" id="UP000247781"/>
    </source>
</evidence>
<reference evidence="10" key="1">
    <citation type="submission" date="2018-05" db="EMBL/GenBank/DDBJ databases">
        <authorList>
            <person name="Deangelis K."/>
            <person name="Huntemann M."/>
            <person name="Clum A."/>
            <person name="Pillay M."/>
            <person name="Palaniappan K."/>
            <person name="Varghese N."/>
            <person name="Mikhailova N."/>
            <person name="Stamatis D."/>
            <person name="Reddy T."/>
            <person name="Daum C."/>
            <person name="Shapiro N."/>
            <person name="Ivanova N."/>
            <person name="Kyrpides N."/>
            <person name="Woyke T."/>
        </authorList>
    </citation>
    <scope>NUCLEOTIDE SEQUENCE [LARGE SCALE GENOMIC DNA]</scope>
    <source>
        <strain evidence="10">GAS496</strain>
    </source>
</reference>
<dbReference type="OrthoDB" id="8036472at2"/>
<dbReference type="GO" id="GO:0098797">
    <property type="term" value="C:plasma membrane protein complex"/>
    <property type="evidence" value="ECO:0007669"/>
    <property type="project" value="TreeGrafter"/>
</dbReference>
<keyword evidence="5 7" id="KW-1133">Transmembrane helix</keyword>
<dbReference type="GO" id="GO:0044874">
    <property type="term" value="P:lipoprotein localization to outer membrane"/>
    <property type="evidence" value="ECO:0007669"/>
    <property type="project" value="TreeGrafter"/>
</dbReference>
<evidence type="ECO:0000256" key="1">
    <source>
        <dbReference type="ARBA" id="ARBA00004651"/>
    </source>
</evidence>
<evidence type="ECO:0000256" key="2">
    <source>
        <dbReference type="ARBA" id="ARBA00005236"/>
    </source>
</evidence>
<dbReference type="PANTHER" id="PTHR30489:SF0">
    <property type="entry name" value="LIPOPROTEIN-RELEASING SYSTEM TRANSMEMBRANE PROTEIN LOLE"/>
    <property type="match status" value="1"/>
</dbReference>
<feature type="transmembrane region" description="Helical" evidence="7">
    <location>
        <begin position="852"/>
        <end position="874"/>
    </location>
</feature>
<protein>
    <submittedName>
        <fullName evidence="9">Putative ABC transport system permease protein</fullName>
    </submittedName>
</protein>
<feature type="transmembrane region" description="Helical" evidence="7">
    <location>
        <begin position="803"/>
        <end position="832"/>
    </location>
</feature>
<dbReference type="AlphaFoldDB" id="A0A318HML9"/>
<feature type="transmembrane region" description="Helical" evidence="7">
    <location>
        <begin position="281"/>
        <end position="305"/>
    </location>
</feature>
<dbReference type="Pfam" id="PF02687">
    <property type="entry name" value="FtsX"/>
    <property type="match status" value="2"/>
</dbReference>
<reference evidence="9 10" key="2">
    <citation type="submission" date="2018-06" db="EMBL/GenBank/DDBJ databases">
        <title>Sequencing of bacterial isolates from soil warming experiment in Harvard Forest, Massachusetts, USA.</title>
        <authorList>
            <person name="Deangelis K.PhD."/>
        </authorList>
    </citation>
    <scope>NUCLEOTIDE SEQUENCE [LARGE SCALE GENOMIC DNA]</scope>
    <source>
        <strain evidence="9 10">GAS496</strain>
    </source>
</reference>
<feature type="transmembrane region" description="Helical" evidence="7">
    <location>
        <begin position="515"/>
        <end position="535"/>
    </location>
</feature>
<evidence type="ECO:0000256" key="4">
    <source>
        <dbReference type="ARBA" id="ARBA00022692"/>
    </source>
</evidence>
<evidence type="ECO:0000256" key="3">
    <source>
        <dbReference type="ARBA" id="ARBA00022475"/>
    </source>
</evidence>
<keyword evidence="6 7" id="KW-0472">Membrane</keyword>
<feature type="transmembrane region" description="Helical" evidence="7">
    <location>
        <begin position="370"/>
        <end position="392"/>
    </location>
</feature>